<organism evidence="2 3">
    <name type="scientific">Morchella conica CCBAS932</name>
    <dbReference type="NCBI Taxonomy" id="1392247"/>
    <lineage>
        <taxon>Eukaryota</taxon>
        <taxon>Fungi</taxon>
        <taxon>Dikarya</taxon>
        <taxon>Ascomycota</taxon>
        <taxon>Pezizomycotina</taxon>
        <taxon>Pezizomycetes</taxon>
        <taxon>Pezizales</taxon>
        <taxon>Morchellaceae</taxon>
        <taxon>Morchella</taxon>
    </lineage>
</organism>
<evidence type="ECO:0000256" key="1">
    <source>
        <dbReference type="SAM" id="SignalP"/>
    </source>
</evidence>
<sequence>MAGVLLSVLLSPQFVSCVWRPLVFQPPVFPFAPSIWIGAFLDILGLTEALRGKIHPFHPYLPLNFLQDSFTTKKTMIRRWENN</sequence>
<feature type="chain" id="PRO_5018015059" evidence="1">
    <location>
        <begin position="18"/>
        <end position="83"/>
    </location>
</feature>
<feature type="signal peptide" evidence="1">
    <location>
        <begin position="1"/>
        <end position="17"/>
    </location>
</feature>
<evidence type="ECO:0000313" key="3">
    <source>
        <dbReference type="Proteomes" id="UP000277580"/>
    </source>
</evidence>
<gene>
    <name evidence="2" type="ORF">P167DRAFT_97483</name>
</gene>
<protein>
    <submittedName>
        <fullName evidence="2">Uncharacterized protein</fullName>
    </submittedName>
</protein>
<name>A0A3N4KTF7_9PEZI</name>
<dbReference type="InParanoid" id="A0A3N4KTF7"/>
<dbReference type="EMBL" id="ML119121">
    <property type="protein sequence ID" value="RPB13796.1"/>
    <property type="molecule type" value="Genomic_DNA"/>
</dbReference>
<keyword evidence="3" id="KW-1185">Reference proteome</keyword>
<evidence type="ECO:0000313" key="2">
    <source>
        <dbReference type="EMBL" id="RPB13796.1"/>
    </source>
</evidence>
<proteinExistence type="predicted"/>
<dbReference type="AlphaFoldDB" id="A0A3N4KTF7"/>
<reference evidence="2 3" key="1">
    <citation type="journal article" date="2018" name="Nat. Ecol. Evol.">
        <title>Pezizomycetes genomes reveal the molecular basis of ectomycorrhizal truffle lifestyle.</title>
        <authorList>
            <person name="Murat C."/>
            <person name="Payen T."/>
            <person name="Noel B."/>
            <person name="Kuo A."/>
            <person name="Morin E."/>
            <person name="Chen J."/>
            <person name="Kohler A."/>
            <person name="Krizsan K."/>
            <person name="Balestrini R."/>
            <person name="Da Silva C."/>
            <person name="Montanini B."/>
            <person name="Hainaut M."/>
            <person name="Levati E."/>
            <person name="Barry K.W."/>
            <person name="Belfiori B."/>
            <person name="Cichocki N."/>
            <person name="Clum A."/>
            <person name="Dockter R.B."/>
            <person name="Fauchery L."/>
            <person name="Guy J."/>
            <person name="Iotti M."/>
            <person name="Le Tacon F."/>
            <person name="Lindquist E.A."/>
            <person name="Lipzen A."/>
            <person name="Malagnac F."/>
            <person name="Mello A."/>
            <person name="Molinier V."/>
            <person name="Miyauchi S."/>
            <person name="Poulain J."/>
            <person name="Riccioni C."/>
            <person name="Rubini A."/>
            <person name="Sitrit Y."/>
            <person name="Splivallo R."/>
            <person name="Traeger S."/>
            <person name="Wang M."/>
            <person name="Zifcakova L."/>
            <person name="Wipf D."/>
            <person name="Zambonelli A."/>
            <person name="Paolocci F."/>
            <person name="Nowrousian M."/>
            <person name="Ottonello S."/>
            <person name="Baldrian P."/>
            <person name="Spatafora J.W."/>
            <person name="Henrissat B."/>
            <person name="Nagy L.G."/>
            <person name="Aury J.M."/>
            <person name="Wincker P."/>
            <person name="Grigoriev I.V."/>
            <person name="Bonfante P."/>
            <person name="Martin F.M."/>
        </authorList>
    </citation>
    <scope>NUCLEOTIDE SEQUENCE [LARGE SCALE GENOMIC DNA]</scope>
    <source>
        <strain evidence="2 3">CCBAS932</strain>
    </source>
</reference>
<accession>A0A3N4KTF7</accession>
<dbReference type="Proteomes" id="UP000277580">
    <property type="component" value="Unassembled WGS sequence"/>
</dbReference>
<keyword evidence="1" id="KW-0732">Signal</keyword>